<feature type="transmembrane region" description="Helical" evidence="6">
    <location>
        <begin position="255"/>
        <end position="278"/>
    </location>
</feature>
<sequence>MAIPALAFAVAVGSLQMTVVVPLLPGLERLLHAPPTTVSWALTAGMLSGAVSIPLLARLGDMYGRRTMALLTLALLAAGSVLSAIADQLPLLLAGRVLQGAAAPLLPLSMGLVRQLVPPDRLPAAIGVLSATLGVGCGGGLIMAGLLEGDHRAVFWTQAALAALSLLLVAAVVRERHARAPGRPDLAGAALVALWLGCLLLAVSKGAAWGWTSPATLGLFAAAAAVAGAAVWAVTARRTPHPLIEIPMLLHRATVGATVASFLMGLALFTAITTVSAVAQGRLGASVLQVGLYLLPTTLLMLVTSVLAGPLMRRYTASALVAAGSALVSASALWLALSDSSPMDLYGAATVLGLGTGLGYAALGTMAVEHVEPAKTAAAGGINALVRIAGSSVAGAVGAAVLDAGGPAWTFGVAAAAGLLAALFATAHTRLTHTPTREMEPA</sequence>
<feature type="transmembrane region" description="Helical" evidence="6">
    <location>
        <begin position="384"/>
        <end position="402"/>
    </location>
</feature>
<evidence type="ECO:0000256" key="5">
    <source>
        <dbReference type="ARBA" id="ARBA00023136"/>
    </source>
</evidence>
<keyword evidence="9" id="KW-1185">Reference proteome</keyword>
<feature type="transmembrane region" description="Helical" evidence="6">
    <location>
        <begin position="38"/>
        <end position="57"/>
    </location>
</feature>
<dbReference type="InterPro" id="IPR036259">
    <property type="entry name" value="MFS_trans_sf"/>
</dbReference>
<dbReference type="Proteomes" id="UP001589568">
    <property type="component" value="Unassembled WGS sequence"/>
</dbReference>
<dbReference type="Gene3D" id="1.20.1250.20">
    <property type="entry name" value="MFS general substrate transporter like domains"/>
    <property type="match status" value="2"/>
</dbReference>
<dbReference type="SUPFAM" id="SSF103473">
    <property type="entry name" value="MFS general substrate transporter"/>
    <property type="match status" value="1"/>
</dbReference>
<dbReference type="InterPro" id="IPR020846">
    <property type="entry name" value="MFS_dom"/>
</dbReference>
<dbReference type="InterPro" id="IPR011701">
    <property type="entry name" value="MFS"/>
</dbReference>
<evidence type="ECO:0000256" key="6">
    <source>
        <dbReference type="SAM" id="Phobius"/>
    </source>
</evidence>
<proteinExistence type="predicted"/>
<evidence type="ECO:0000259" key="7">
    <source>
        <dbReference type="PROSITE" id="PS50850"/>
    </source>
</evidence>
<evidence type="ECO:0000256" key="4">
    <source>
        <dbReference type="ARBA" id="ARBA00022989"/>
    </source>
</evidence>
<feature type="transmembrane region" description="Helical" evidence="6">
    <location>
        <begin position="315"/>
        <end position="337"/>
    </location>
</feature>
<feature type="transmembrane region" description="Helical" evidence="6">
    <location>
        <begin position="125"/>
        <end position="147"/>
    </location>
</feature>
<evidence type="ECO:0000256" key="1">
    <source>
        <dbReference type="ARBA" id="ARBA00004651"/>
    </source>
</evidence>
<dbReference type="RefSeq" id="WP_379482845.1">
    <property type="nucleotide sequence ID" value="NZ_JBHMCF010000008.1"/>
</dbReference>
<keyword evidence="2" id="KW-0813">Transport</keyword>
<keyword evidence="4 6" id="KW-1133">Transmembrane helix</keyword>
<feature type="transmembrane region" description="Helical" evidence="6">
    <location>
        <begin position="215"/>
        <end position="234"/>
    </location>
</feature>
<gene>
    <name evidence="8" type="ORF">ACFFR3_07915</name>
</gene>
<dbReference type="PANTHER" id="PTHR42718:SF9">
    <property type="entry name" value="MAJOR FACILITATOR SUPERFAMILY MULTIDRUG TRANSPORTER MFSC"/>
    <property type="match status" value="1"/>
</dbReference>
<feature type="transmembrane region" description="Helical" evidence="6">
    <location>
        <begin position="185"/>
        <end position="203"/>
    </location>
</feature>
<feature type="transmembrane region" description="Helical" evidence="6">
    <location>
        <begin position="343"/>
        <end position="363"/>
    </location>
</feature>
<evidence type="ECO:0000256" key="3">
    <source>
        <dbReference type="ARBA" id="ARBA00022692"/>
    </source>
</evidence>
<feature type="transmembrane region" description="Helical" evidence="6">
    <location>
        <begin position="408"/>
        <end position="427"/>
    </location>
</feature>
<name>A0ABV5NGM3_9ACTN</name>
<feature type="transmembrane region" description="Helical" evidence="6">
    <location>
        <begin position="92"/>
        <end position="113"/>
    </location>
</feature>
<dbReference type="PROSITE" id="PS50850">
    <property type="entry name" value="MFS"/>
    <property type="match status" value="1"/>
</dbReference>
<evidence type="ECO:0000313" key="9">
    <source>
        <dbReference type="Proteomes" id="UP001589568"/>
    </source>
</evidence>
<feature type="transmembrane region" description="Helical" evidence="6">
    <location>
        <begin position="290"/>
        <end position="308"/>
    </location>
</feature>
<comment type="subcellular location">
    <subcellularLocation>
        <location evidence="1">Cell membrane</location>
        <topology evidence="1">Multi-pass membrane protein</topology>
    </subcellularLocation>
</comment>
<accession>A0ABV5NGM3</accession>
<dbReference type="PANTHER" id="PTHR42718">
    <property type="entry name" value="MAJOR FACILITATOR SUPERFAMILY MULTIDRUG TRANSPORTER MFSC"/>
    <property type="match status" value="1"/>
</dbReference>
<evidence type="ECO:0000313" key="8">
    <source>
        <dbReference type="EMBL" id="MFB9469429.1"/>
    </source>
</evidence>
<keyword evidence="3 6" id="KW-0812">Transmembrane</keyword>
<reference evidence="8 9" key="1">
    <citation type="submission" date="2024-09" db="EMBL/GenBank/DDBJ databases">
        <authorList>
            <person name="Sun Q."/>
            <person name="Mori K."/>
        </authorList>
    </citation>
    <scope>NUCLEOTIDE SEQUENCE [LARGE SCALE GENOMIC DNA]</scope>
    <source>
        <strain evidence="8 9">JCM 3324</strain>
    </source>
</reference>
<feature type="domain" description="Major facilitator superfamily (MFS) profile" evidence="7">
    <location>
        <begin position="2"/>
        <end position="430"/>
    </location>
</feature>
<feature type="transmembrane region" description="Helical" evidence="6">
    <location>
        <begin position="69"/>
        <end position="86"/>
    </location>
</feature>
<organism evidence="8 9">
    <name type="scientific">Nonomuraea salmonea</name>
    <dbReference type="NCBI Taxonomy" id="46181"/>
    <lineage>
        <taxon>Bacteria</taxon>
        <taxon>Bacillati</taxon>
        <taxon>Actinomycetota</taxon>
        <taxon>Actinomycetes</taxon>
        <taxon>Streptosporangiales</taxon>
        <taxon>Streptosporangiaceae</taxon>
        <taxon>Nonomuraea</taxon>
    </lineage>
</organism>
<dbReference type="EMBL" id="JBHMCF010000008">
    <property type="protein sequence ID" value="MFB9469429.1"/>
    <property type="molecule type" value="Genomic_DNA"/>
</dbReference>
<protein>
    <submittedName>
        <fullName evidence="8">MFS transporter</fullName>
    </submittedName>
</protein>
<evidence type="ECO:0000256" key="2">
    <source>
        <dbReference type="ARBA" id="ARBA00022448"/>
    </source>
</evidence>
<dbReference type="Pfam" id="PF07690">
    <property type="entry name" value="MFS_1"/>
    <property type="match status" value="2"/>
</dbReference>
<comment type="caution">
    <text evidence="8">The sequence shown here is derived from an EMBL/GenBank/DDBJ whole genome shotgun (WGS) entry which is preliminary data.</text>
</comment>
<feature type="transmembrane region" description="Helical" evidence="6">
    <location>
        <begin position="153"/>
        <end position="173"/>
    </location>
</feature>
<keyword evidence="5 6" id="KW-0472">Membrane</keyword>